<dbReference type="SUPFAM" id="SSF47413">
    <property type="entry name" value="lambda repressor-like DNA-binding domains"/>
    <property type="match status" value="1"/>
</dbReference>
<dbReference type="RefSeq" id="WP_201647674.1">
    <property type="nucleotide sequence ID" value="NZ_CP068053.1"/>
</dbReference>
<dbReference type="CDD" id="cd00093">
    <property type="entry name" value="HTH_XRE"/>
    <property type="match status" value="1"/>
</dbReference>
<feature type="transmembrane region" description="Helical" evidence="2">
    <location>
        <begin position="85"/>
        <end position="103"/>
    </location>
</feature>
<dbReference type="PROSITE" id="PS50943">
    <property type="entry name" value="HTH_CROC1"/>
    <property type="match status" value="1"/>
</dbReference>
<dbReference type="InterPro" id="IPR001387">
    <property type="entry name" value="Cro/C1-type_HTH"/>
</dbReference>
<evidence type="ECO:0000313" key="5">
    <source>
        <dbReference type="Proteomes" id="UP000595254"/>
    </source>
</evidence>
<keyword evidence="2" id="KW-0812">Transmembrane</keyword>
<dbReference type="EMBL" id="CP068053">
    <property type="protein sequence ID" value="QQS99832.1"/>
    <property type="molecule type" value="Genomic_DNA"/>
</dbReference>
<keyword evidence="5" id="KW-1185">Reference proteome</keyword>
<evidence type="ECO:0000256" key="1">
    <source>
        <dbReference type="ARBA" id="ARBA00023125"/>
    </source>
</evidence>
<dbReference type="PANTHER" id="PTHR46558:SF11">
    <property type="entry name" value="HTH-TYPE TRANSCRIPTIONAL REGULATOR XRE"/>
    <property type="match status" value="1"/>
</dbReference>
<keyword evidence="1" id="KW-0238">DNA-binding</keyword>
<evidence type="ECO:0000256" key="2">
    <source>
        <dbReference type="SAM" id="Phobius"/>
    </source>
</evidence>
<protein>
    <submittedName>
        <fullName evidence="4">Helix-turn-helix transcriptional regulator</fullName>
    </submittedName>
</protein>
<dbReference type="AlphaFoldDB" id="A0A974RZZ1"/>
<evidence type="ECO:0000313" key="4">
    <source>
        <dbReference type="EMBL" id="QQS99832.1"/>
    </source>
</evidence>
<dbReference type="Gene3D" id="1.10.260.40">
    <property type="entry name" value="lambda repressor-like DNA-binding domains"/>
    <property type="match status" value="1"/>
</dbReference>
<keyword evidence="2" id="KW-0472">Membrane</keyword>
<dbReference type="InterPro" id="IPR010982">
    <property type="entry name" value="Lambda_DNA-bd_dom_sf"/>
</dbReference>
<gene>
    <name evidence="4" type="ORF">I6J18_19950</name>
</gene>
<evidence type="ECO:0000259" key="3">
    <source>
        <dbReference type="PROSITE" id="PS50943"/>
    </source>
</evidence>
<dbReference type="Proteomes" id="UP000595254">
    <property type="component" value="Chromosome"/>
</dbReference>
<keyword evidence="2" id="KW-1133">Transmembrane helix</keyword>
<dbReference type="SMART" id="SM00530">
    <property type="entry name" value="HTH_XRE"/>
    <property type="match status" value="1"/>
</dbReference>
<name>A0A974RZZ1_PERPY</name>
<dbReference type="PANTHER" id="PTHR46558">
    <property type="entry name" value="TRACRIPTIONAL REGULATORY PROTEIN-RELATED-RELATED"/>
    <property type="match status" value="1"/>
</dbReference>
<proteinExistence type="predicted"/>
<dbReference type="GO" id="GO:0003677">
    <property type="term" value="F:DNA binding"/>
    <property type="evidence" value="ECO:0007669"/>
    <property type="project" value="UniProtKB-KW"/>
</dbReference>
<reference evidence="4 5" key="1">
    <citation type="submission" date="2021-01" db="EMBL/GenBank/DDBJ databases">
        <title>FDA dAtabase for Regulatory Grade micrObial Sequences (FDA-ARGOS): Supporting development and validation of Infectious Disease Dx tests.</title>
        <authorList>
            <person name="Nelson B."/>
            <person name="Plummer A."/>
            <person name="Tallon L."/>
            <person name="Sadzewicz L."/>
            <person name="Zhao X."/>
            <person name="Boylan J."/>
            <person name="Ott S."/>
            <person name="Bowen H."/>
            <person name="Vavikolanu K."/>
            <person name="Mehta A."/>
            <person name="Aluvathingal J."/>
            <person name="Nadendla S."/>
            <person name="Myers T."/>
            <person name="Yan Y."/>
            <person name="Sichtig H."/>
        </authorList>
    </citation>
    <scope>NUCLEOTIDE SEQUENCE [LARGE SCALE GENOMIC DNA]</scope>
    <source>
        <strain evidence="4 5">FDAARGOS_1161</strain>
    </source>
</reference>
<organism evidence="4 5">
    <name type="scientific">Peribacillus psychrosaccharolyticus</name>
    <name type="common">Bacillus psychrosaccharolyticus</name>
    <dbReference type="NCBI Taxonomy" id="1407"/>
    <lineage>
        <taxon>Bacteria</taxon>
        <taxon>Bacillati</taxon>
        <taxon>Bacillota</taxon>
        <taxon>Bacilli</taxon>
        <taxon>Bacillales</taxon>
        <taxon>Bacillaceae</taxon>
        <taxon>Peribacillus</taxon>
    </lineage>
</organism>
<sequence length="224" mass="25170">MMEIGSKLKKARLEKKLTQENVANLLNLSRSTISSWEVGRSYPDLDNLVAISDLYDVSLDILLREDAKMVKQLSLDTKQKKRFKLIISLLVIVIISTAGYLFMLEKSYQTGLEIPLNEIEISNIKLSSVSQNDADTGITLRATSENAFYRIEPDNFLAYVDDESIYLILNTIFDPLSIVAKKEISESNSFMAPDSFSNETKVYLIEDVKKGTIKLVGTIGTLTK</sequence>
<feature type="domain" description="HTH cro/C1-type" evidence="3">
    <location>
        <begin position="8"/>
        <end position="62"/>
    </location>
</feature>
<dbReference type="Pfam" id="PF01381">
    <property type="entry name" value="HTH_3"/>
    <property type="match status" value="1"/>
</dbReference>
<accession>A0A974RZZ1</accession>
<dbReference type="KEGG" id="ppsr:I6J18_19950"/>